<gene>
    <name evidence="1" type="ORF">SAMN05421812_101103</name>
</gene>
<reference evidence="1 2" key="1">
    <citation type="submission" date="2017-06" db="EMBL/GenBank/DDBJ databases">
        <authorList>
            <person name="Kim H.J."/>
            <person name="Triplett B.A."/>
        </authorList>
    </citation>
    <scope>NUCLEOTIDE SEQUENCE [LARGE SCALE GENOMIC DNA]</scope>
    <source>
        <strain evidence="1 2">CGMCC 4.5593</strain>
    </source>
</reference>
<dbReference type="Proteomes" id="UP000198362">
    <property type="component" value="Unassembled WGS sequence"/>
</dbReference>
<proteinExistence type="predicted"/>
<dbReference type="AlphaFoldDB" id="A0A239FW09"/>
<dbReference type="EMBL" id="FZPH01000001">
    <property type="protein sequence ID" value="SNS61059.1"/>
    <property type="molecule type" value="Genomic_DNA"/>
</dbReference>
<accession>A0A239FW09</accession>
<evidence type="ECO:0000313" key="1">
    <source>
        <dbReference type="EMBL" id="SNS61059.1"/>
    </source>
</evidence>
<organism evidence="1 2">
    <name type="scientific">Asanoa hainanensis</name>
    <dbReference type="NCBI Taxonomy" id="560556"/>
    <lineage>
        <taxon>Bacteria</taxon>
        <taxon>Bacillati</taxon>
        <taxon>Actinomycetota</taxon>
        <taxon>Actinomycetes</taxon>
        <taxon>Micromonosporales</taxon>
        <taxon>Micromonosporaceae</taxon>
        <taxon>Asanoa</taxon>
    </lineage>
</organism>
<protein>
    <submittedName>
        <fullName evidence="1">Uncharacterized protein</fullName>
    </submittedName>
</protein>
<keyword evidence="2" id="KW-1185">Reference proteome</keyword>
<evidence type="ECO:0000313" key="2">
    <source>
        <dbReference type="Proteomes" id="UP000198362"/>
    </source>
</evidence>
<name>A0A239FW09_9ACTN</name>
<sequence>MGDARTDVDRFAWGWAQLQASQTVGVHLGWAGPPKLIGERWCVDCPEDSRELCEQFAGALRVLLAGPTPPQTVVANHI</sequence>